<protein>
    <submittedName>
        <fullName evidence="2">Uncharacterized protein</fullName>
    </submittedName>
</protein>
<organism evidence="2 3">
    <name type="scientific">Aspergillus flavus (strain ATCC 200026 / FGSC A1120 / IAM 13836 / NRRL 3357 / JCM 12722 / SRRC 167)</name>
    <dbReference type="NCBI Taxonomy" id="332952"/>
    <lineage>
        <taxon>Eukaryota</taxon>
        <taxon>Fungi</taxon>
        <taxon>Dikarya</taxon>
        <taxon>Ascomycota</taxon>
        <taxon>Pezizomycotina</taxon>
        <taxon>Eurotiomycetes</taxon>
        <taxon>Eurotiomycetidae</taxon>
        <taxon>Eurotiales</taxon>
        <taxon>Aspergillaceae</taxon>
        <taxon>Aspergillus</taxon>
        <taxon>Aspergillus subgen. Circumdati</taxon>
    </lineage>
</organism>
<keyword evidence="1" id="KW-0812">Transmembrane</keyword>
<accession>A0A7U2MY81</accession>
<gene>
    <name evidence="2" type="ORF">F9C07_2063515</name>
</gene>
<evidence type="ECO:0000313" key="2">
    <source>
        <dbReference type="EMBL" id="QRD92063.1"/>
    </source>
</evidence>
<keyword evidence="1" id="KW-0472">Membrane</keyword>
<proteinExistence type="predicted"/>
<evidence type="ECO:0000313" key="3">
    <source>
        <dbReference type="Proteomes" id="UP000596276"/>
    </source>
</evidence>
<keyword evidence="3" id="KW-1185">Reference proteome</keyword>
<dbReference type="AlphaFoldDB" id="A0A7U2MY81"/>
<reference evidence="3" key="1">
    <citation type="journal article" date="2021" name="G3 (Bethesda)">
        <title>Chromosome assembled and annotated genome sequence of Aspergillus flavus NRRL 3357.</title>
        <authorList>
            <person name="Skerker J.M."/>
            <person name="Pianalto K.M."/>
            <person name="Mondo S.J."/>
            <person name="Yang K."/>
            <person name="Arkin A.P."/>
            <person name="Keller N.P."/>
            <person name="Grigoriev I.V."/>
            <person name="Louise Glass N.L."/>
        </authorList>
    </citation>
    <scope>NUCLEOTIDE SEQUENCE [LARGE SCALE GENOMIC DNA]</scope>
    <source>
        <strain evidence="3">ATCC 200026 / FGSC A1120 / IAM 13836 / NRRL 3357 / JCM 12722 / SRRC 167</strain>
    </source>
</reference>
<sequence>MGRLDSICDAKLHGRNDHSRHFCLSALTWCVISCTCIFMVFASVYFSRYSLFELGLLPLIQRVNPAPFHVYFKEFGSFEKPKNIRIVALVPFRSHERTEILDCYLQRNLLDNHGFLDQVIFIPQTNNTQSLDWLTSTVKRTPLYQISGFGDYIQWGGMDENVIFIKIDGDTIFLEDHTISTIVKTKLDHPDSLIVSANVINQAALQALHSHPGVALPYLPELSSSDQPQIPVTQDWRATDLPAWEGPADFKVSKGYPPPSESHRWLPSADENGDRTPIGMSMYGDNGPELDDWTIHAQQHYSFLQHLEDGDLYRYKFPMWVDPTDSLSPNFLCLRAGDPSIVKSIIQQDTDKLSLEVAQEVLGSDRGTIIDGKGLAAHYSIEASSWGLDSTDILHRYRAELIMSEDNSAFHRYIILLSNCLLRKK</sequence>
<keyword evidence="1" id="KW-1133">Transmembrane helix</keyword>
<evidence type="ECO:0000256" key="1">
    <source>
        <dbReference type="SAM" id="Phobius"/>
    </source>
</evidence>
<dbReference type="Proteomes" id="UP000596276">
    <property type="component" value="Chromosome 7"/>
</dbReference>
<dbReference type="EMBL" id="CP044617">
    <property type="protein sequence ID" value="QRD92063.1"/>
    <property type="molecule type" value="Genomic_DNA"/>
</dbReference>
<name>A0A7U2MY81_ASPFN</name>
<dbReference type="VEuPathDB" id="FungiDB:F9C07_2063515"/>
<dbReference type="VEuPathDB" id="FungiDB:AFLA_012995"/>
<feature type="transmembrane region" description="Helical" evidence="1">
    <location>
        <begin position="21"/>
        <end position="46"/>
    </location>
</feature>